<accession>A0A9J6P1A1</accession>
<sequence>MNGLRNYNEEIINHLISKILSQYNDICKCEKCILDIKAVALNSMTPKYVVTKKGELFTKLNAEFNNQEIIDTTRAITQAIELVRCNPQHNKK</sequence>
<organism evidence="1 2">
    <name type="scientific">Oceanirhabdus seepicola</name>
    <dbReference type="NCBI Taxonomy" id="2828781"/>
    <lineage>
        <taxon>Bacteria</taxon>
        <taxon>Bacillati</taxon>
        <taxon>Bacillota</taxon>
        <taxon>Clostridia</taxon>
        <taxon>Eubacteriales</taxon>
        <taxon>Clostridiaceae</taxon>
        <taxon>Oceanirhabdus</taxon>
    </lineage>
</organism>
<gene>
    <name evidence="1" type="ORF">KDK92_05680</name>
</gene>
<dbReference type="Pfam" id="PF10719">
    <property type="entry name" value="ComFB"/>
    <property type="match status" value="1"/>
</dbReference>
<reference evidence="1" key="2">
    <citation type="submission" date="2021-04" db="EMBL/GenBank/DDBJ databases">
        <authorList>
            <person name="Dong X."/>
        </authorList>
    </citation>
    <scope>NUCLEOTIDE SEQUENCE</scope>
    <source>
        <strain evidence="1">ZWT</strain>
    </source>
</reference>
<proteinExistence type="predicted"/>
<reference evidence="1" key="1">
    <citation type="journal article" date="2021" name="mSystems">
        <title>Bacteria and Archaea Synergistically Convert Glycine Betaine to Biogenic Methane in the Formosa Cold Seep of the South China Sea.</title>
        <authorList>
            <person name="Li L."/>
            <person name="Zhang W."/>
            <person name="Zhang S."/>
            <person name="Song L."/>
            <person name="Sun Q."/>
            <person name="Zhang H."/>
            <person name="Xiang H."/>
            <person name="Dong X."/>
        </authorList>
    </citation>
    <scope>NUCLEOTIDE SEQUENCE</scope>
    <source>
        <strain evidence="1">ZWT</strain>
    </source>
</reference>
<dbReference type="AlphaFoldDB" id="A0A9J6P1A1"/>
<name>A0A9J6P1A1_9CLOT</name>
<protein>
    <submittedName>
        <fullName evidence="1">Late competence development ComFB family protein</fullName>
    </submittedName>
</protein>
<dbReference type="RefSeq" id="WP_250858177.1">
    <property type="nucleotide sequence ID" value="NZ_JAGSOJ010000001.1"/>
</dbReference>
<comment type="caution">
    <text evidence="1">The sequence shown here is derived from an EMBL/GenBank/DDBJ whole genome shotgun (WGS) entry which is preliminary data.</text>
</comment>
<dbReference type="InterPro" id="IPR019657">
    <property type="entry name" value="ComFB"/>
</dbReference>
<evidence type="ECO:0000313" key="1">
    <source>
        <dbReference type="EMBL" id="MCM1989224.1"/>
    </source>
</evidence>
<dbReference type="Proteomes" id="UP001056429">
    <property type="component" value="Unassembled WGS sequence"/>
</dbReference>
<evidence type="ECO:0000313" key="2">
    <source>
        <dbReference type="Proteomes" id="UP001056429"/>
    </source>
</evidence>
<dbReference type="EMBL" id="JAGSOJ010000001">
    <property type="protein sequence ID" value="MCM1989224.1"/>
    <property type="molecule type" value="Genomic_DNA"/>
</dbReference>
<keyword evidence="2" id="KW-1185">Reference proteome</keyword>